<name>A0A364V709_9CORY</name>
<feature type="transmembrane region" description="Helical" evidence="1">
    <location>
        <begin position="110"/>
        <end position="134"/>
    </location>
</feature>
<keyword evidence="3" id="KW-1185">Reference proteome</keyword>
<protein>
    <submittedName>
        <fullName evidence="2">TIGR02611 family protein</fullName>
    </submittedName>
</protein>
<gene>
    <name evidence="2" type="ORF">DLJ54_03390</name>
</gene>
<organism evidence="2 3">
    <name type="scientific">Corynebacterium heidelbergense</name>
    <dbReference type="NCBI Taxonomy" id="2055947"/>
    <lineage>
        <taxon>Bacteria</taxon>
        <taxon>Bacillati</taxon>
        <taxon>Actinomycetota</taxon>
        <taxon>Actinomycetes</taxon>
        <taxon>Mycobacteriales</taxon>
        <taxon>Corynebacteriaceae</taxon>
        <taxon>Corynebacterium</taxon>
    </lineage>
</organism>
<keyword evidence="1" id="KW-0812">Transmembrane</keyword>
<dbReference type="AlphaFoldDB" id="A0A364V709"/>
<evidence type="ECO:0000313" key="2">
    <source>
        <dbReference type="EMBL" id="RAV32419.1"/>
    </source>
</evidence>
<dbReference type="Proteomes" id="UP000251577">
    <property type="component" value="Unassembled WGS sequence"/>
</dbReference>
<reference evidence="2 3" key="1">
    <citation type="journal article" date="2018" name="Syst. Appl. Microbiol.">
        <title>Corynebacterium heidelbergense sp. nov., isolated from the preen glands of Egyptian geese (Alopochen aegyptiacus).</title>
        <authorList>
            <person name="Braun M.S."/>
            <person name="Wang E."/>
            <person name="Zimmermann S."/>
            <person name="Wink M."/>
        </authorList>
    </citation>
    <scope>NUCLEOTIDE SEQUENCE [LARGE SCALE GENOMIC DNA]</scope>
    <source>
        <strain evidence="2 3">647</strain>
    </source>
</reference>
<evidence type="ECO:0000313" key="3">
    <source>
        <dbReference type="Proteomes" id="UP000251577"/>
    </source>
</evidence>
<feature type="transmembrane region" description="Helical" evidence="1">
    <location>
        <begin position="40"/>
        <end position="61"/>
    </location>
</feature>
<dbReference type="RefSeq" id="WP_113630426.1">
    <property type="nucleotide sequence ID" value="NZ_QHCV01000023.1"/>
</dbReference>
<dbReference type="NCBIfam" id="TIGR02611">
    <property type="entry name" value="TIGR02611 family protein"/>
    <property type="match status" value="1"/>
</dbReference>
<dbReference type="InterPro" id="IPR013434">
    <property type="entry name" value="CHP02611"/>
</dbReference>
<dbReference type="Pfam" id="PF09656">
    <property type="entry name" value="PGPGW"/>
    <property type="match status" value="1"/>
</dbReference>
<dbReference type="EMBL" id="QHCV01000023">
    <property type="protein sequence ID" value="RAV32419.1"/>
    <property type="molecule type" value="Genomic_DNA"/>
</dbReference>
<feature type="transmembrane region" description="Helical" evidence="1">
    <location>
        <begin position="67"/>
        <end position="89"/>
    </location>
</feature>
<sequence>MPTTPDAADRGDMSMRDRVFEKVEALRRHHEGLKDRKHGYLVRPLTLLLGWLIVIVGLITIPFPGPGWFTVFIGFGVLSLELHWSHRLLTWAVQQYDKLEGWYKAASTPVRVATAAATLVLIWIVFALIAYIMWRFELAGWAMPLLDRLASWTGLHK</sequence>
<keyword evidence="1" id="KW-1133">Transmembrane helix</keyword>
<proteinExistence type="predicted"/>
<comment type="caution">
    <text evidence="2">The sequence shown here is derived from an EMBL/GenBank/DDBJ whole genome shotgun (WGS) entry which is preliminary data.</text>
</comment>
<evidence type="ECO:0000256" key="1">
    <source>
        <dbReference type="SAM" id="Phobius"/>
    </source>
</evidence>
<dbReference type="InterPro" id="IPR019099">
    <property type="entry name" value="Uncharacterised_PGPGW_TM"/>
</dbReference>
<accession>A0A364V709</accession>
<keyword evidence="1" id="KW-0472">Membrane</keyword>